<dbReference type="InterPro" id="IPR029046">
    <property type="entry name" value="LolA/LolB/LppX"/>
</dbReference>
<dbReference type="OrthoDB" id="3369896at2"/>
<feature type="region of interest" description="Disordered" evidence="1">
    <location>
        <begin position="273"/>
        <end position="294"/>
    </location>
</feature>
<dbReference type="Gene3D" id="2.50.20.20">
    <property type="match status" value="1"/>
</dbReference>
<name>A0A3M2MEV1_9ACTN</name>
<proteinExistence type="predicted"/>
<evidence type="ECO:0000313" key="2">
    <source>
        <dbReference type="EMBL" id="RMI47550.1"/>
    </source>
</evidence>
<dbReference type="EMBL" id="RFFG01000002">
    <property type="protein sequence ID" value="RMI47550.1"/>
    <property type="molecule type" value="Genomic_DNA"/>
</dbReference>
<keyword evidence="3" id="KW-1185">Reference proteome</keyword>
<keyword evidence="2" id="KW-0449">Lipoprotein</keyword>
<organism evidence="2 3">
    <name type="scientific">Actinomadura harenae</name>
    <dbReference type="NCBI Taxonomy" id="2483351"/>
    <lineage>
        <taxon>Bacteria</taxon>
        <taxon>Bacillati</taxon>
        <taxon>Actinomycetota</taxon>
        <taxon>Actinomycetes</taxon>
        <taxon>Streptosporangiales</taxon>
        <taxon>Thermomonosporaceae</taxon>
        <taxon>Actinomadura</taxon>
    </lineage>
</organism>
<dbReference type="Pfam" id="PF20316">
    <property type="entry name" value="DUF6612"/>
    <property type="match status" value="1"/>
</dbReference>
<gene>
    <name evidence="2" type="ORF">EBO15_01195</name>
</gene>
<accession>A0A3M2MEV1</accession>
<protein>
    <submittedName>
        <fullName evidence="2">LppX_LprAFG lipoprotein</fullName>
    </submittedName>
</protein>
<comment type="caution">
    <text evidence="2">The sequence shown here is derived from an EMBL/GenBank/DDBJ whole genome shotgun (WGS) entry which is preliminary data.</text>
</comment>
<evidence type="ECO:0000313" key="3">
    <source>
        <dbReference type="Proteomes" id="UP000282674"/>
    </source>
</evidence>
<evidence type="ECO:0000256" key="1">
    <source>
        <dbReference type="SAM" id="MobiDB-lite"/>
    </source>
</evidence>
<dbReference type="RefSeq" id="WP_122192401.1">
    <property type="nucleotide sequence ID" value="NZ_JBHSKC010000016.1"/>
</dbReference>
<dbReference type="PROSITE" id="PS51257">
    <property type="entry name" value="PROKAR_LIPOPROTEIN"/>
    <property type="match status" value="1"/>
</dbReference>
<dbReference type="AlphaFoldDB" id="A0A3M2MEV1"/>
<dbReference type="InterPro" id="IPR046720">
    <property type="entry name" value="DUF6612"/>
</dbReference>
<dbReference type="SUPFAM" id="SSF89392">
    <property type="entry name" value="Prokaryotic lipoproteins and lipoprotein localization factors"/>
    <property type="match status" value="1"/>
</dbReference>
<sequence length="294" mass="30798">MKRRLAAGTAVSAGLVLSLTGCLGDSGGGDKAGAGAEGGKSVVLAADMMRKSSDTTSKVETVKADVQTEVTAPGTGKTVTMHMRMDSKLRPEPAFRMTIDSMNMGGTSVGGQGGMELIMVGHAVYMKSALFAQLTHGKPWLKISSSELGAASGQNFDQLIEQQKQADPAEQTRMFTASKDVREVGKETVNGVETTHYRGTVSLQEIEAKLPAASRPQQMKSFQKLGLQSLAFDLWVDGKQLPAKVVVKSPEGASTKMNTTVVYSGWNTPVTVTAPPASEVGPMPKLPSLGAPGA</sequence>
<dbReference type="Proteomes" id="UP000282674">
    <property type="component" value="Unassembled WGS sequence"/>
</dbReference>
<reference evidence="2 3" key="1">
    <citation type="submission" date="2018-10" db="EMBL/GenBank/DDBJ databases">
        <title>Isolation from soil.</title>
        <authorList>
            <person name="Hu J."/>
        </authorList>
    </citation>
    <scope>NUCLEOTIDE SEQUENCE [LARGE SCALE GENOMIC DNA]</scope>
    <source>
        <strain evidence="2 3">NEAU-Ht49</strain>
    </source>
</reference>